<dbReference type="InterPro" id="IPR013113">
    <property type="entry name" value="SIP_FAD-bd"/>
</dbReference>
<dbReference type="AlphaFoldDB" id="A0A7X0MJZ4"/>
<evidence type="ECO:0000256" key="1">
    <source>
        <dbReference type="ARBA" id="ARBA00035644"/>
    </source>
</evidence>
<dbReference type="InterPro" id="IPR017927">
    <property type="entry name" value="FAD-bd_FR_type"/>
</dbReference>
<name>A0A7X0MJZ4_9SPHI</name>
<gene>
    <name evidence="3" type="ORF">HDF25_004199</name>
</gene>
<dbReference type="InterPro" id="IPR039261">
    <property type="entry name" value="FNR_nucleotide-bd"/>
</dbReference>
<reference evidence="3 4" key="1">
    <citation type="submission" date="2020-08" db="EMBL/GenBank/DDBJ databases">
        <title>Genomic Encyclopedia of Type Strains, Phase IV (KMG-V): Genome sequencing to study the core and pangenomes of soil and plant-associated prokaryotes.</title>
        <authorList>
            <person name="Whitman W."/>
        </authorList>
    </citation>
    <scope>NUCLEOTIDE SEQUENCE [LARGE SCALE GENOMIC DNA]</scope>
    <source>
        <strain evidence="3 4">M2T3</strain>
    </source>
</reference>
<dbReference type="InterPro" id="IPR007037">
    <property type="entry name" value="SIP_rossman_dom"/>
</dbReference>
<dbReference type="Proteomes" id="UP000521017">
    <property type="component" value="Unassembled WGS sequence"/>
</dbReference>
<evidence type="ECO:0000313" key="4">
    <source>
        <dbReference type="Proteomes" id="UP000521017"/>
    </source>
</evidence>
<dbReference type="Pfam" id="PF08021">
    <property type="entry name" value="FAD_binding_9"/>
    <property type="match status" value="1"/>
</dbReference>
<sequence length="242" mass="27039">MPYIPKWIADSMENLLPSKFLNATVNSCVYINHEIKNIVFTADLKEIDFYPGSAVNFRVSANDFRHYTISAFDREAGTFEIIFHIHGNGPGSDLAEQLKVGDNIKITVPGGRKLYNKEKRHHFFFGDETSLSFYAALMREIKKNGQSCTGVLELLKQNIDVPLGLGFEIVTVLKTADCPGQSAISYLQSIDEKERDTILNSIFYLTGNVASVQGFRKVLKQLGISSKNIIFQGYWAEGSVGL</sequence>
<proteinExistence type="inferred from homology"/>
<dbReference type="Gene3D" id="3.40.50.80">
    <property type="entry name" value="Nucleotide-binding domain of ferredoxin-NADP reductase (FNR) module"/>
    <property type="match status" value="1"/>
</dbReference>
<dbReference type="CDD" id="cd06193">
    <property type="entry name" value="siderophore_interacting"/>
    <property type="match status" value="1"/>
</dbReference>
<protein>
    <submittedName>
        <fullName evidence="3">NADPH-dependent ferric siderophore reductase</fullName>
    </submittedName>
</protein>
<dbReference type="PANTHER" id="PTHR30157:SF0">
    <property type="entry name" value="NADPH-DEPENDENT FERRIC-CHELATE REDUCTASE"/>
    <property type="match status" value="1"/>
</dbReference>
<dbReference type="RefSeq" id="WP_184628296.1">
    <property type="nucleotide sequence ID" value="NZ_JACHCC010000012.1"/>
</dbReference>
<feature type="domain" description="FAD-binding FR-type" evidence="2">
    <location>
        <begin position="18"/>
        <end position="116"/>
    </location>
</feature>
<dbReference type="PANTHER" id="PTHR30157">
    <property type="entry name" value="FERRIC REDUCTASE, NADPH-DEPENDENT"/>
    <property type="match status" value="1"/>
</dbReference>
<dbReference type="InterPro" id="IPR039374">
    <property type="entry name" value="SIP_fam"/>
</dbReference>
<evidence type="ECO:0000313" key="3">
    <source>
        <dbReference type="EMBL" id="MBB6502022.1"/>
    </source>
</evidence>
<dbReference type="EMBL" id="JACHCC010000012">
    <property type="protein sequence ID" value="MBB6502022.1"/>
    <property type="molecule type" value="Genomic_DNA"/>
</dbReference>
<dbReference type="GO" id="GO:0016491">
    <property type="term" value="F:oxidoreductase activity"/>
    <property type="evidence" value="ECO:0007669"/>
    <property type="project" value="InterPro"/>
</dbReference>
<dbReference type="InterPro" id="IPR017938">
    <property type="entry name" value="Riboflavin_synthase-like_b-brl"/>
</dbReference>
<evidence type="ECO:0000259" key="2">
    <source>
        <dbReference type="PROSITE" id="PS51384"/>
    </source>
</evidence>
<dbReference type="PROSITE" id="PS51384">
    <property type="entry name" value="FAD_FR"/>
    <property type="match status" value="1"/>
</dbReference>
<dbReference type="Gene3D" id="2.40.30.10">
    <property type="entry name" value="Translation factors"/>
    <property type="match status" value="1"/>
</dbReference>
<comment type="similarity">
    <text evidence="1">Belongs to the SIP oxidoreductase family.</text>
</comment>
<dbReference type="Pfam" id="PF04954">
    <property type="entry name" value="SIP"/>
    <property type="match status" value="1"/>
</dbReference>
<accession>A0A7X0MJZ4</accession>
<dbReference type="SUPFAM" id="SSF63380">
    <property type="entry name" value="Riboflavin synthase domain-like"/>
    <property type="match status" value="1"/>
</dbReference>
<organism evidence="3 4">
    <name type="scientific">Pedobacter cryoconitis</name>
    <dbReference type="NCBI Taxonomy" id="188932"/>
    <lineage>
        <taxon>Bacteria</taxon>
        <taxon>Pseudomonadati</taxon>
        <taxon>Bacteroidota</taxon>
        <taxon>Sphingobacteriia</taxon>
        <taxon>Sphingobacteriales</taxon>
        <taxon>Sphingobacteriaceae</taxon>
        <taxon>Pedobacter</taxon>
    </lineage>
</organism>
<comment type="caution">
    <text evidence="3">The sequence shown here is derived from an EMBL/GenBank/DDBJ whole genome shotgun (WGS) entry which is preliminary data.</text>
</comment>